<keyword evidence="3" id="KW-0479">Metal-binding</keyword>
<dbReference type="SUPFAM" id="SSF47188">
    <property type="entry name" value="Hemerythrin-like"/>
    <property type="match status" value="1"/>
</dbReference>
<feature type="modified residue" description="4-aspartylphosphate" evidence="5">
    <location>
        <position position="59"/>
    </location>
</feature>
<evidence type="ECO:0000313" key="9">
    <source>
        <dbReference type="Proteomes" id="UP000810171"/>
    </source>
</evidence>
<dbReference type="PROSITE" id="PS50110">
    <property type="entry name" value="RESPONSE_REGULATORY"/>
    <property type="match status" value="1"/>
</dbReference>
<dbReference type="InterPro" id="IPR050595">
    <property type="entry name" value="Bact_response_regulator"/>
</dbReference>
<organism evidence="8 9">
    <name type="scientific">Marinobacterium alkalitolerans</name>
    <dbReference type="NCBI Taxonomy" id="1542925"/>
    <lineage>
        <taxon>Bacteria</taxon>
        <taxon>Pseudomonadati</taxon>
        <taxon>Pseudomonadota</taxon>
        <taxon>Gammaproteobacteria</taxon>
        <taxon>Oceanospirillales</taxon>
        <taxon>Oceanospirillaceae</taxon>
        <taxon>Marinobacterium</taxon>
    </lineage>
</organism>
<dbReference type="Pfam" id="PF00072">
    <property type="entry name" value="Response_reg"/>
    <property type="match status" value="1"/>
</dbReference>
<comment type="caution">
    <text evidence="8">The sequence shown here is derived from an EMBL/GenBank/DDBJ whole genome shotgun (WGS) entry which is preliminary data.</text>
</comment>
<evidence type="ECO:0000256" key="5">
    <source>
        <dbReference type="PROSITE-ProRule" id="PRU00169"/>
    </source>
</evidence>
<dbReference type="InterPro" id="IPR035938">
    <property type="entry name" value="Hemerythrin-like_sf"/>
</dbReference>
<dbReference type="PANTHER" id="PTHR44591">
    <property type="entry name" value="STRESS RESPONSE REGULATOR PROTEIN 1"/>
    <property type="match status" value="1"/>
</dbReference>
<dbReference type="EMBL" id="JACVEW010000020">
    <property type="protein sequence ID" value="MBP0049537.1"/>
    <property type="molecule type" value="Genomic_DNA"/>
</dbReference>
<feature type="compositionally biased region" description="Pro residues" evidence="6">
    <location>
        <begin position="186"/>
        <end position="195"/>
    </location>
</feature>
<name>A0ABS3ZCW3_9GAMM</name>
<feature type="region of interest" description="Disordered" evidence="6">
    <location>
        <begin position="164"/>
        <end position="220"/>
    </location>
</feature>
<sequence>MEHIRELAILVVDDQPIINEFYRKILETLGCKRIYSALSGQEAIERLAERGDINLVLTDIDMQPGNGLELLQAIRCGDVDNTPRDLCVLVVSDYNYRHNVMKAVGLDCHGFLSKPLNADVLSAKVHAALHRQIDLAPSDTYRGISTEIKVSPAVASYGSLVAHKARPTGSSPAEPVSAPAAVPQPDLEPPTPPAEPAVEPQPEAPPTLPQSDPQQVQKALEQAASSLLPPGIQDSFLHYKHDTLREILHLLYQVGESLADSPPEEIHALIEQIEQLSTDLFQQEYLHQREHGYQPVSSHQAEHGLILQRTQMLTGKLYGRRKDRILKAYRQLREAWYRHISVKDQQYVEFLQHQAGIK</sequence>
<keyword evidence="2 5" id="KW-0597">Phosphoprotein</keyword>
<comment type="similarity">
    <text evidence="1">Belongs to the hemerythrin family.</text>
</comment>
<dbReference type="PANTHER" id="PTHR44591:SF3">
    <property type="entry name" value="RESPONSE REGULATORY DOMAIN-CONTAINING PROTEIN"/>
    <property type="match status" value="1"/>
</dbReference>
<keyword evidence="9" id="KW-1185">Reference proteome</keyword>
<dbReference type="InterPro" id="IPR001789">
    <property type="entry name" value="Sig_transdc_resp-reg_receiver"/>
</dbReference>
<feature type="domain" description="Response regulatory" evidence="7">
    <location>
        <begin position="8"/>
        <end position="129"/>
    </location>
</feature>
<keyword evidence="4" id="KW-0408">Iron</keyword>
<gene>
    <name evidence="8" type="ORF">H9C73_12425</name>
</gene>
<evidence type="ECO:0000256" key="2">
    <source>
        <dbReference type="ARBA" id="ARBA00022553"/>
    </source>
</evidence>
<dbReference type="InterPro" id="IPR011006">
    <property type="entry name" value="CheY-like_superfamily"/>
</dbReference>
<accession>A0ABS3ZCW3</accession>
<dbReference type="Gene3D" id="1.20.120.50">
    <property type="entry name" value="Hemerythrin-like"/>
    <property type="match status" value="1"/>
</dbReference>
<dbReference type="Gene3D" id="3.40.50.2300">
    <property type="match status" value="1"/>
</dbReference>
<dbReference type="SMART" id="SM00448">
    <property type="entry name" value="REC"/>
    <property type="match status" value="1"/>
</dbReference>
<evidence type="ECO:0000259" key="7">
    <source>
        <dbReference type="PROSITE" id="PS50110"/>
    </source>
</evidence>
<protein>
    <submittedName>
        <fullName evidence="8">Response regulator</fullName>
    </submittedName>
</protein>
<feature type="compositionally biased region" description="Low complexity" evidence="6">
    <location>
        <begin position="170"/>
        <end position="185"/>
    </location>
</feature>
<dbReference type="SUPFAM" id="SSF52172">
    <property type="entry name" value="CheY-like"/>
    <property type="match status" value="1"/>
</dbReference>
<reference evidence="8 9" key="1">
    <citation type="submission" date="2020-09" db="EMBL/GenBank/DDBJ databases">
        <authorList>
            <person name="Tanuku N.R.S."/>
        </authorList>
    </citation>
    <scope>NUCLEOTIDE SEQUENCE [LARGE SCALE GENOMIC DNA]</scope>
    <source>
        <strain evidence="8 9">AK62</strain>
    </source>
</reference>
<proteinExistence type="inferred from homology"/>
<evidence type="ECO:0000256" key="6">
    <source>
        <dbReference type="SAM" id="MobiDB-lite"/>
    </source>
</evidence>
<evidence type="ECO:0000256" key="3">
    <source>
        <dbReference type="ARBA" id="ARBA00022723"/>
    </source>
</evidence>
<evidence type="ECO:0000313" key="8">
    <source>
        <dbReference type="EMBL" id="MBP0049537.1"/>
    </source>
</evidence>
<evidence type="ECO:0000256" key="4">
    <source>
        <dbReference type="ARBA" id="ARBA00023004"/>
    </source>
</evidence>
<dbReference type="Proteomes" id="UP000810171">
    <property type="component" value="Unassembled WGS sequence"/>
</dbReference>
<evidence type="ECO:0000256" key="1">
    <source>
        <dbReference type="ARBA" id="ARBA00010587"/>
    </source>
</evidence>